<feature type="transmembrane region" description="Helical" evidence="7">
    <location>
        <begin position="171"/>
        <end position="192"/>
    </location>
</feature>
<keyword evidence="10" id="KW-1185">Reference proteome</keyword>
<comment type="similarity">
    <text evidence="2">Belongs to the EccD/Snm4 family.</text>
</comment>
<evidence type="ECO:0000256" key="4">
    <source>
        <dbReference type="ARBA" id="ARBA00022692"/>
    </source>
</evidence>
<dbReference type="InterPro" id="IPR024962">
    <property type="entry name" value="YukD-like"/>
</dbReference>
<keyword evidence="3" id="KW-1003">Cell membrane</keyword>
<evidence type="ECO:0000256" key="7">
    <source>
        <dbReference type="SAM" id="Phobius"/>
    </source>
</evidence>
<dbReference type="Pfam" id="PF19053">
    <property type="entry name" value="EccD"/>
    <property type="match status" value="1"/>
</dbReference>
<comment type="subcellular location">
    <subcellularLocation>
        <location evidence="1">Cell membrane</location>
        <topology evidence="1">Multi-pass membrane protein</topology>
    </subcellularLocation>
</comment>
<feature type="transmembrane region" description="Helical" evidence="7">
    <location>
        <begin position="259"/>
        <end position="281"/>
    </location>
</feature>
<keyword evidence="4 7" id="KW-0812">Transmembrane</keyword>
<keyword evidence="5 7" id="KW-1133">Transmembrane helix</keyword>
<evidence type="ECO:0000256" key="3">
    <source>
        <dbReference type="ARBA" id="ARBA00022475"/>
    </source>
</evidence>
<feature type="transmembrane region" description="Helical" evidence="7">
    <location>
        <begin position="234"/>
        <end position="252"/>
    </location>
</feature>
<dbReference type="EMBL" id="MVIJ01000048">
    <property type="protein sequence ID" value="ORB70456.1"/>
    <property type="molecule type" value="Genomic_DNA"/>
</dbReference>
<name>A0A1X0K5N1_MYCSC</name>
<feature type="transmembrane region" description="Helical" evidence="7">
    <location>
        <begin position="204"/>
        <end position="222"/>
    </location>
</feature>
<feature type="transmembrane region" description="Helical" evidence="7">
    <location>
        <begin position="394"/>
        <end position="411"/>
    </location>
</feature>
<dbReference type="OrthoDB" id="4529991at2"/>
<evidence type="ECO:0000259" key="8">
    <source>
        <dbReference type="Pfam" id="PF19053"/>
    </source>
</evidence>
<evidence type="ECO:0000313" key="10">
    <source>
        <dbReference type="Proteomes" id="UP000192601"/>
    </source>
</evidence>
<protein>
    <submittedName>
        <fullName evidence="9">Type VII secretion integral membrane protein EccD</fullName>
    </submittedName>
</protein>
<feature type="transmembrane region" description="Helical" evidence="7">
    <location>
        <begin position="369"/>
        <end position="388"/>
    </location>
</feature>
<dbReference type="AlphaFoldDB" id="A0A1X0K5N1"/>
<feature type="transmembrane region" description="Helical" evidence="7">
    <location>
        <begin position="482"/>
        <end position="505"/>
    </location>
</feature>
<evidence type="ECO:0000256" key="1">
    <source>
        <dbReference type="ARBA" id="ARBA00004651"/>
    </source>
</evidence>
<dbReference type="InterPro" id="IPR006707">
    <property type="entry name" value="T7SS_EccD"/>
</dbReference>
<feature type="domain" description="EccD-like transmembrane" evidence="8">
    <location>
        <begin position="153"/>
        <end position="510"/>
    </location>
</feature>
<feature type="transmembrane region" description="Helical" evidence="7">
    <location>
        <begin position="448"/>
        <end position="470"/>
    </location>
</feature>
<reference evidence="9 10" key="1">
    <citation type="submission" date="2017-02" db="EMBL/GenBank/DDBJ databases">
        <title>The new phylogeny of genus Mycobacterium.</title>
        <authorList>
            <person name="Tortoli E."/>
            <person name="Trovato A."/>
            <person name="Cirillo D.M."/>
        </authorList>
    </citation>
    <scope>NUCLEOTIDE SEQUENCE [LARGE SCALE GENOMIC DNA]</scope>
    <source>
        <strain evidence="9 10">DSM 43992</strain>
    </source>
</reference>
<dbReference type="STRING" id="1783.BST44_23510"/>
<keyword evidence="6 7" id="KW-0472">Membrane</keyword>
<dbReference type="Proteomes" id="UP000192601">
    <property type="component" value="Unassembled WGS sequence"/>
</dbReference>
<evidence type="ECO:0000256" key="2">
    <source>
        <dbReference type="ARBA" id="ARBA00006162"/>
    </source>
</evidence>
<accession>A0A1X0K5N1</accession>
<comment type="caution">
    <text evidence="9">The sequence shown here is derived from an EMBL/GenBank/DDBJ whole genome shotgun (WGS) entry which is preliminary data.</text>
</comment>
<evidence type="ECO:0000313" key="9">
    <source>
        <dbReference type="EMBL" id="ORB70456.1"/>
    </source>
</evidence>
<dbReference type="NCBIfam" id="TIGR03920">
    <property type="entry name" value="T7SS_EccD"/>
    <property type="match status" value="1"/>
</dbReference>
<dbReference type="GO" id="GO:0005886">
    <property type="term" value="C:plasma membrane"/>
    <property type="evidence" value="ECO:0007669"/>
    <property type="project" value="UniProtKB-SubCell"/>
</dbReference>
<dbReference type="Pfam" id="PF08817">
    <property type="entry name" value="YukD"/>
    <property type="match status" value="1"/>
</dbReference>
<dbReference type="InterPro" id="IPR044049">
    <property type="entry name" value="EccD_transm"/>
</dbReference>
<feature type="transmembrane region" description="Helical" evidence="7">
    <location>
        <begin position="423"/>
        <end position="442"/>
    </location>
</feature>
<gene>
    <name evidence="9" type="ORF">BST44_23510</name>
</gene>
<sequence length="513" mass="53964">MPTATAAAAAPATAAATPAKPATTRVTILTGRRLTDVVLPSAAPIGSYVDDTVAVLAELLDETPAEVLAGFDFSAQGTWTFARPGAPPLPADQSLDDAGVVDGSLLTLVPVSRTERYRPLVEDVIDAIAVLDETPQFDRPALNLLIAVSIPVVALVVVVLAALTWEHTGRHMWWALGLGVAGCVALVGSWASKRFYRNANMSESLLVTAYPLIAVAVALAVPRPHPVDSLGAPQLAGAVATVLFLTLLARGGPRQRFELAAFVVVVSIAVTVAAIAVGYGWQQWVPAGAIVFGLFTITNAAKLTVAVARIALPPIPAPGEAVEHEELLDPVTGRDTGADGETRTWQAIIASVPDSAARLTERSRLAKQLLTGFVLAGTLILTAGTVALLVRGHFFVHSLVVTGLVTAACGFRSRLYADRWCAWSLLAAALAIPAGVTVRLSLWYPGKAWLFLTIYLAACLIAVAVVAATATIRRVSPVTKRVLEMLDGTLVAAIIPMLLWITGVYDTVRNIRF</sequence>
<dbReference type="RefSeq" id="WP_083179461.1">
    <property type="nucleotide sequence ID" value="NZ_MVIJ01000048.1"/>
</dbReference>
<dbReference type="Gene3D" id="3.10.20.90">
    <property type="entry name" value="Phosphatidylinositol 3-kinase Catalytic Subunit, Chain A, domain 1"/>
    <property type="match status" value="1"/>
</dbReference>
<organism evidence="9 10">
    <name type="scientific">Mycobacterium scrofulaceum</name>
    <dbReference type="NCBI Taxonomy" id="1783"/>
    <lineage>
        <taxon>Bacteria</taxon>
        <taxon>Bacillati</taxon>
        <taxon>Actinomycetota</taxon>
        <taxon>Actinomycetes</taxon>
        <taxon>Mycobacteriales</taxon>
        <taxon>Mycobacteriaceae</taxon>
        <taxon>Mycobacterium</taxon>
    </lineage>
</organism>
<evidence type="ECO:0000256" key="5">
    <source>
        <dbReference type="ARBA" id="ARBA00022989"/>
    </source>
</evidence>
<feature type="transmembrane region" description="Helical" evidence="7">
    <location>
        <begin position="287"/>
        <end position="308"/>
    </location>
</feature>
<evidence type="ECO:0000256" key="6">
    <source>
        <dbReference type="ARBA" id="ARBA00023136"/>
    </source>
</evidence>
<feature type="transmembrane region" description="Helical" evidence="7">
    <location>
        <begin position="144"/>
        <end position="165"/>
    </location>
</feature>
<proteinExistence type="inferred from homology"/>
<dbReference type="PIRSF" id="PIRSF017804">
    <property type="entry name" value="Secretion_EccD1"/>
    <property type="match status" value="1"/>
</dbReference>